<dbReference type="EMBL" id="JAGVWC010000010">
    <property type="protein sequence ID" value="MBS3061588.1"/>
    <property type="molecule type" value="Genomic_DNA"/>
</dbReference>
<reference evidence="2" key="2">
    <citation type="submission" date="2021-05" db="EMBL/GenBank/DDBJ databases">
        <title>Protein family content uncovers lineage relationships and bacterial pathway maintenance mechanisms in DPANN archaea.</title>
        <authorList>
            <person name="Castelle C.J."/>
            <person name="Meheust R."/>
            <person name="Jaffe A.L."/>
            <person name="Seitz K."/>
            <person name="Gong X."/>
            <person name="Baker B.J."/>
            <person name="Banfield J.F."/>
        </authorList>
    </citation>
    <scope>NUCLEOTIDE SEQUENCE</scope>
    <source>
        <strain evidence="2">RIFCSPLOWO2_01_FULL_AR10_48_17</strain>
    </source>
</reference>
<reference evidence="2" key="1">
    <citation type="submission" date="2021-03" db="EMBL/GenBank/DDBJ databases">
        <authorList>
            <person name="Jaffe A."/>
        </authorList>
    </citation>
    <scope>NUCLEOTIDE SEQUENCE</scope>
    <source>
        <strain evidence="2">RIFCSPLOWO2_01_FULL_AR10_48_17</strain>
    </source>
</reference>
<evidence type="ECO:0000256" key="1">
    <source>
        <dbReference type="SAM" id="MobiDB-lite"/>
    </source>
</evidence>
<name>A0A8T4L2L9_9ARCH</name>
<organism evidence="2 3">
    <name type="scientific">Candidatus Iainarchaeum sp</name>
    <dbReference type="NCBI Taxonomy" id="3101447"/>
    <lineage>
        <taxon>Archaea</taxon>
        <taxon>Candidatus Iainarchaeota</taxon>
        <taxon>Candidatus Iainarchaeia</taxon>
        <taxon>Candidatus Iainarchaeales</taxon>
        <taxon>Candidatus Iainarchaeaceae</taxon>
        <taxon>Candidatus Iainarchaeum</taxon>
    </lineage>
</organism>
<feature type="region of interest" description="Disordered" evidence="1">
    <location>
        <begin position="154"/>
        <end position="183"/>
    </location>
</feature>
<evidence type="ECO:0000313" key="3">
    <source>
        <dbReference type="Proteomes" id="UP000675968"/>
    </source>
</evidence>
<accession>A0A8T4L2L9</accession>
<gene>
    <name evidence="2" type="ORF">J4215_03330</name>
</gene>
<protein>
    <submittedName>
        <fullName evidence="2">Uncharacterized protein</fullName>
    </submittedName>
</protein>
<feature type="compositionally biased region" description="Basic residues" evidence="1">
    <location>
        <begin position="165"/>
        <end position="177"/>
    </location>
</feature>
<sequence>MKIPRESKTIPATVLRTKRRGKVVIVGRKERIEPKRVVKTTLLGLQRKAEALQARSRKGTLSIEEWNELHSLWQTLANTQYRRLKPIIHTKIERVNAKQVVIPTSQQPVRQHVSDITRRQNREKAHITKAVIELKQRRKFRRNSKRILRELARKGINPARLKQNSTRKRKKKAKQKKNVSDFF</sequence>
<dbReference type="Proteomes" id="UP000675968">
    <property type="component" value="Unassembled WGS sequence"/>
</dbReference>
<comment type="caution">
    <text evidence="2">The sequence shown here is derived from an EMBL/GenBank/DDBJ whole genome shotgun (WGS) entry which is preliminary data.</text>
</comment>
<proteinExistence type="predicted"/>
<evidence type="ECO:0000313" key="2">
    <source>
        <dbReference type="EMBL" id="MBS3061588.1"/>
    </source>
</evidence>
<dbReference type="AlphaFoldDB" id="A0A8T4L2L9"/>